<feature type="chain" id="PRO_5047384596" evidence="2">
    <location>
        <begin position="24"/>
        <end position="402"/>
    </location>
</feature>
<comment type="caution">
    <text evidence="3">The sequence shown here is derived from an EMBL/GenBank/DDBJ whole genome shotgun (WGS) entry which is preliminary data.</text>
</comment>
<name>A0ABW6FLB2_9ACTN</name>
<dbReference type="Proteomes" id="UP001598448">
    <property type="component" value="Unassembled WGS sequence"/>
</dbReference>
<dbReference type="SUPFAM" id="SSF110296">
    <property type="entry name" value="Oligoxyloglucan reducing end-specific cellobiohydrolase"/>
    <property type="match status" value="1"/>
</dbReference>
<gene>
    <name evidence="3" type="ORF">ACFWJN_12180</name>
</gene>
<feature type="region of interest" description="Disordered" evidence="1">
    <location>
        <begin position="26"/>
        <end position="56"/>
    </location>
</feature>
<proteinExistence type="predicted"/>
<feature type="compositionally biased region" description="Basic and acidic residues" evidence="1">
    <location>
        <begin position="29"/>
        <end position="40"/>
    </location>
</feature>
<dbReference type="RefSeq" id="WP_386712782.1">
    <property type="nucleotide sequence ID" value="NZ_JBHXIJ010000065.1"/>
</dbReference>
<dbReference type="CDD" id="cd15482">
    <property type="entry name" value="Sialidase_non-viral"/>
    <property type="match status" value="1"/>
</dbReference>
<dbReference type="InterPro" id="IPR015943">
    <property type="entry name" value="WD40/YVTN_repeat-like_dom_sf"/>
</dbReference>
<keyword evidence="2" id="KW-0732">Signal</keyword>
<keyword evidence="4" id="KW-1185">Reference proteome</keyword>
<protein>
    <submittedName>
        <fullName evidence="3">Exo-alpha-sialidase</fullName>
    </submittedName>
</protein>
<dbReference type="Gene3D" id="2.130.10.10">
    <property type="entry name" value="YVTN repeat-like/Quinoprotein amine dehydrogenase"/>
    <property type="match status" value="1"/>
</dbReference>
<dbReference type="EMBL" id="JBHXIJ010000065">
    <property type="protein sequence ID" value="MFD5099714.1"/>
    <property type="molecule type" value="Genomic_DNA"/>
</dbReference>
<evidence type="ECO:0000313" key="3">
    <source>
        <dbReference type="EMBL" id="MFD5099714.1"/>
    </source>
</evidence>
<evidence type="ECO:0000313" key="4">
    <source>
        <dbReference type="Proteomes" id="UP001598448"/>
    </source>
</evidence>
<evidence type="ECO:0000256" key="2">
    <source>
        <dbReference type="SAM" id="SignalP"/>
    </source>
</evidence>
<feature type="signal peptide" evidence="2">
    <location>
        <begin position="1"/>
        <end position="23"/>
    </location>
</feature>
<reference evidence="3 4" key="1">
    <citation type="submission" date="2024-09" db="EMBL/GenBank/DDBJ databases">
        <title>The Natural Products Discovery Center: Release of the First 8490 Sequenced Strains for Exploring Actinobacteria Biosynthetic Diversity.</title>
        <authorList>
            <person name="Kalkreuter E."/>
            <person name="Kautsar S.A."/>
            <person name="Yang D."/>
            <person name="Bader C.D."/>
            <person name="Teijaro C.N."/>
            <person name="Fluegel L."/>
            <person name="Davis C.M."/>
            <person name="Simpson J.R."/>
            <person name="Lauterbach L."/>
            <person name="Steele A.D."/>
            <person name="Gui C."/>
            <person name="Meng S."/>
            <person name="Li G."/>
            <person name="Viehrig K."/>
            <person name="Ye F."/>
            <person name="Su P."/>
            <person name="Kiefer A.F."/>
            <person name="Nichols A."/>
            <person name="Cepeda A.J."/>
            <person name="Yan W."/>
            <person name="Fan B."/>
            <person name="Jiang Y."/>
            <person name="Adhikari A."/>
            <person name="Zheng C.-J."/>
            <person name="Schuster L."/>
            <person name="Cowan T.M."/>
            <person name="Smanski M.J."/>
            <person name="Chevrette M.G."/>
            <person name="De Carvalho L.P.S."/>
            <person name="Shen B."/>
        </authorList>
    </citation>
    <scope>NUCLEOTIDE SEQUENCE [LARGE SCALE GENOMIC DNA]</scope>
    <source>
        <strain evidence="3 4">NPDC058348</strain>
    </source>
</reference>
<sequence>MSKRFTSAGALAGALLVASAVWSAGCGAPERDPGRRDAPRATRPARPAPVVPSGRELPGTAHLVGFAADGSGFALLATCAQDAQRPENGFCRQYVAVLDKGASRWELRPSPLRDPSGTDGVSADMRVLGSGRAWLHEGMEDDRHRSWFTADGGRSWQARDVRRAGSVRSIPPGAALSTLCGYPAAPDGHRCARDRLLVLSPDDGRLRALRTRPPLTGRLEPAPYAEPDGSWWVSGRDPASGGPAVAVSRDAGRTWTASRLDRPFGKPGGGVRVSVGDGVVYAAETGELPSGEPVKNPLRAVHRSRDGGRTWERTWTTRARGEPRSLLGVLIPGAGDALGLYTERGHCTSADGGRSFTRTAGPAFGFASTAAPGRLVSEGGCGFSVSADGVRWTSFTVGGCED</sequence>
<evidence type="ECO:0000256" key="1">
    <source>
        <dbReference type="SAM" id="MobiDB-lite"/>
    </source>
</evidence>
<organism evidence="3 4">
    <name type="scientific">Streptomyces albidochromogenes</name>
    <dbReference type="NCBI Taxonomy" id="329524"/>
    <lineage>
        <taxon>Bacteria</taxon>
        <taxon>Bacillati</taxon>
        <taxon>Actinomycetota</taxon>
        <taxon>Actinomycetes</taxon>
        <taxon>Kitasatosporales</taxon>
        <taxon>Streptomycetaceae</taxon>
        <taxon>Streptomyces</taxon>
    </lineage>
</organism>
<dbReference type="PROSITE" id="PS51257">
    <property type="entry name" value="PROKAR_LIPOPROTEIN"/>
    <property type="match status" value="1"/>
</dbReference>
<accession>A0ABW6FLB2</accession>